<feature type="domain" description="ATPase AAA-type core" evidence="1">
    <location>
        <begin position="24"/>
        <end position="295"/>
    </location>
</feature>
<dbReference type="InterPro" id="IPR027417">
    <property type="entry name" value="P-loop_NTPase"/>
</dbReference>
<evidence type="ECO:0000313" key="2">
    <source>
        <dbReference type="EMBL" id="SHI43963.1"/>
    </source>
</evidence>
<dbReference type="SUPFAM" id="SSF52540">
    <property type="entry name" value="P-loop containing nucleoside triphosphate hydrolases"/>
    <property type="match status" value="1"/>
</dbReference>
<dbReference type="InterPro" id="IPR051396">
    <property type="entry name" value="Bact_Antivir_Def_Nuclease"/>
</dbReference>
<dbReference type="STRING" id="1121955.SAMN02745146_0881"/>
<evidence type="ECO:0000313" key="3">
    <source>
        <dbReference type="Proteomes" id="UP000184418"/>
    </source>
</evidence>
<dbReference type="PANTHER" id="PTHR43581:SF2">
    <property type="entry name" value="EXCINUCLEASE ATPASE SUBUNIT"/>
    <property type="match status" value="1"/>
</dbReference>
<keyword evidence="3" id="KW-1185">Reference proteome</keyword>
<dbReference type="AlphaFoldDB" id="A0A1M6B660"/>
<dbReference type="GO" id="GO:0016887">
    <property type="term" value="F:ATP hydrolysis activity"/>
    <property type="evidence" value="ECO:0007669"/>
    <property type="project" value="InterPro"/>
</dbReference>
<dbReference type="GO" id="GO:0005524">
    <property type="term" value="F:ATP binding"/>
    <property type="evidence" value="ECO:0007669"/>
    <property type="project" value="InterPro"/>
</dbReference>
<gene>
    <name evidence="2" type="ORF">SAMN02745146_0881</name>
</gene>
<protein>
    <submittedName>
        <fullName evidence="2">ATPase/GTPase, AAA15 family</fullName>
    </submittedName>
</protein>
<sequence>MLKRLHVRNFTVFADADFEFVQGLNVIVGTNGTGKSHVLKLGYAVEMIREQVRNLSPVQNPAVLAKKEDEWGSRLFYYLPDLFQTALLKNMVSTREPHQNAVIDVEFLSDSESENEKVRFEVNPGLNSLQVTGGRELTSKQVEVVSPVFIPAKEVLTLSWMLPASEQFRIPVEQNYLHLLKQLRFLPLRVSGSTTASALATVLGGEVQEEGDKYYLVSEGGQRTEMNMVAEGLRKFGTLQKLLENGSLTPKTTLFWDEPEANLNPLLLRELAKVLASMARQGFQIIVATHSMSLLKEFHILSRQKDAKPLPIKYFGLNAGPGEATRVLTADNFEYLPDVVALEVELEQADDLDEIFAKEDRERHANL</sequence>
<dbReference type="Pfam" id="PF13304">
    <property type="entry name" value="AAA_21"/>
    <property type="match status" value="1"/>
</dbReference>
<dbReference type="PANTHER" id="PTHR43581">
    <property type="entry name" value="ATP/GTP PHOSPHATASE"/>
    <property type="match status" value="1"/>
</dbReference>
<dbReference type="EMBL" id="FQYN01000001">
    <property type="protein sequence ID" value="SHI43963.1"/>
    <property type="molecule type" value="Genomic_DNA"/>
</dbReference>
<dbReference type="RefSeq" id="WP_073105681.1">
    <property type="nucleotide sequence ID" value="NZ_FQYN01000001.1"/>
</dbReference>
<organism evidence="2 3">
    <name type="scientific">Hymenobacter daecheongensis DSM 21074</name>
    <dbReference type="NCBI Taxonomy" id="1121955"/>
    <lineage>
        <taxon>Bacteria</taxon>
        <taxon>Pseudomonadati</taxon>
        <taxon>Bacteroidota</taxon>
        <taxon>Cytophagia</taxon>
        <taxon>Cytophagales</taxon>
        <taxon>Hymenobacteraceae</taxon>
        <taxon>Hymenobacter</taxon>
    </lineage>
</organism>
<proteinExistence type="predicted"/>
<evidence type="ECO:0000259" key="1">
    <source>
        <dbReference type="Pfam" id="PF13304"/>
    </source>
</evidence>
<dbReference type="OrthoDB" id="9769293at2"/>
<reference evidence="2 3" key="1">
    <citation type="submission" date="2016-11" db="EMBL/GenBank/DDBJ databases">
        <authorList>
            <person name="Jaros S."/>
            <person name="Januszkiewicz K."/>
            <person name="Wedrychowicz H."/>
        </authorList>
    </citation>
    <scope>NUCLEOTIDE SEQUENCE [LARGE SCALE GENOMIC DNA]</scope>
    <source>
        <strain evidence="2 3">DSM 21074</strain>
    </source>
</reference>
<accession>A0A1M6B660</accession>
<dbReference type="Gene3D" id="3.40.50.300">
    <property type="entry name" value="P-loop containing nucleotide triphosphate hydrolases"/>
    <property type="match status" value="2"/>
</dbReference>
<dbReference type="InterPro" id="IPR003959">
    <property type="entry name" value="ATPase_AAA_core"/>
</dbReference>
<name>A0A1M6B660_9BACT</name>
<dbReference type="Proteomes" id="UP000184418">
    <property type="component" value="Unassembled WGS sequence"/>
</dbReference>